<evidence type="ECO:0000313" key="9">
    <source>
        <dbReference type="EMBL" id="PYE50173.1"/>
    </source>
</evidence>
<dbReference type="InterPro" id="IPR000515">
    <property type="entry name" value="MetI-like"/>
</dbReference>
<dbReference type="GO" id="GO:0055085">
    <property type="term" value="P:transmembrane transport"/>
    <property type="evidence" value="ECO:0007669"/>
    <property type="project" value="InterPro"/>
</dbReference>
<dbReference type="GO" id="GO:0005886">
    <property type="term" value="C:plasma membrane"/>
    <property type="evidence" value="ECO:0007669"/>
    <property type="project" value="UniProtKB-SubCell"/>
</dbReference>
<protein>
    <submittedName>
        <fullName evidence="9">Carbohydrate ABC transporter membrane protein 2 (CUT1 family)</fullName>
    </submittedName>
</protein>
<dbReference type="Gene3D" id="1.10.3720.10">
    <property type="entry name" value="MetI-like"/>
    <property type="match status" value="1"/>
</dbReference>
<evidence type="ECO:0000256" key="3">
    <source>
        <dbReference type="ARBA" id="ARBA00022475"/>
    </source>
</evidence>
<feature type="transmembrane region" description="Helical" evidence="7">
    <location>
        <begin position="144"/>
        <end position="165"/>
    </location>
</feature>
<name>A0A2V4WQ70_PAEBA</name>
<evidence type="ECO:0000256" key="7">
    <source>
        <dbReference type="RuleBase" id="RU363032"/>
    </source>
</evidence>
<feature type="transmembrane region" description="Helical" evidence="7">
    <location>
        <begin position="265"/>
        <end position="284"/>
    </location>
</feature>
<sequence length="299" mass="33212">MNQTLGKMPVGEKIAAVFNVVILTVLSLSIILPFLNVLALSFNDGKDASLGGITFWPREFSLANYAEVFSNPDILSGLKITLFRTIVGTLLSVLLTAMAAYALKKKDLPGRNVFTLLIVFTMLFNGGLVPYYMVLKTLHLTNSIWVFIIPTLYSAWNIILIRTFFQSIDGSLEESAKIDGANDFQILFRLIMPLSLPVLSVICLFNAVMHWNDWFSGVFYVNKETLRPLQTILQQMLTSAEAMRKNLSMNLGAADPRLSVTGESMKMATVMVSVLPIACIYPFIQKYFVQGIMIGSVKG</sequence>
<feature type="transmembrane region" description="Helical" evidence="7">
    <location>
        <begin position="113"/>
        <end position="132"/>
    </location>
</feature>
<keyword evidence="3" id="KW-1003">Cell membrane</keyword>
<evidence type="ECO:0000259" key="8">
    <source>
        <dbReference type="PROSITE" id="PS50928"/>
    </source>
</evidence>
<keyword evidence="2 7" id="KW-0813">Transport</keyword>
<comment type="similarity">
    <text evidence="7">Belongs to the binding-protein-dependent transport system permease family.</text>
</comment>
<feature type="transmembrane region" description="Helical" evidence="7">
    <location>
        <begin position="14"/>
        <end position="35"/>
    </location>
</feature>
<evidence type="ECO:0000256" key="4">
    <source>
        <dbReference type="ARBA" id="ARBA00022692"/>
    </source>
</evidence>
<keyword evidence="4 7" id="KW-0812">Transmembrane</keyword>
<organism evidence="9 10">
    <name type="scientific">Paenibacillus barcinonensis</name>
    <dbReference type="NCBI Taxonomy" id="198119"/>
    <lineage>
        <taxon>Bacteria</taxon>
        <taxon>Bacillati</taxon>
        <taxon>Bacillota</taxon>
        <taxon>Bacilli</taxon>
        <taxon>Bacillales</taxon>
        <taxon>Paenibacillaceae</taxon>
        <taxon>Paenibacillus</taxon>
    </lineage>
</organism>
<dbReference type="Proteomes" id="UP000247790">
    <property type="component" value="Unassembled WGS sequence"/>
</dbReference>
<dbReference type="RefSeq" id="WP_244213738.1">
    <property type="nucleotide sequence ID" value="NZ_CP054614.1"/>
</dbReference>
<proteinExistence type="inferred from homology"/>
<gene>
    <name evidence="9" type="ORF">DFQ00_104131</name>
</gene>
<dbReference type="CDD" id="cd06261">
    <property type="entry name" value="TM_PBP2"/>
    <property type="match status" value="1"/>
</dbReference>
<dbReference type="PROSITE" id="PS50928">
    <property type="entry name" value="ABC_TM1"/>
    <property type="match status" value="1"/>
</dbReference>
<dbReference type="InterPro" id="IPR035906">
    <property type="entry name" value="MetI-like_sf"/>
</dbReference>
<evidence type="ECO:0000256" key="2">
    <source>
        <dbReference type="ARBA" id="ARBA00022448"/>
    </source>
</evidence>
<evidence type="ECO:0000256" key="5">
    <source>
        <dbReference type="ARBA" id="ARBA00022989"/>
    </source>
</evidence>
<dbReference type="PANTHER" id="PTHR43744:SF9">
    <property type="entry name" value="POLYGALACTURONAN_RHAMNOGALACTURONAN TRANSPORT SYSTEM PERMEASE PROTEIN YTCP"/>
    <property type="match status" value="1"/>
</dbReference>
<evidence type="ECO:0000256" key="1">
    <source>
        <dbReference type="ARBA" id="ARBA00004651"/>
    </source>
</evidence>
<dbReference type="SUPFAM" id="SSF161098">
    <property type="entry name" value="MetI-like"/>
    <property type="match status" value="1"/>
</dbReference>
<feature type="transmembrane region" description="Helical" evidence="7">
    <location>
        <begin position="186"/>
        <end position="209"/>
    </location>
</feature>
<feature type="transmembrane region" description="Helical" evidence="7">
    <location>
        <begin position="82"/>
        <end position="101"/>
    </location>
</feature>
<keyword evidence="6 7" id="KW-0472">Membrane</keyword>
<accession>A0A2V4WQ70</accession>
<reference evidence="9 10" key="1">
    <citation type="submission" date="2018-06" db="EMBL/GenBank/DDBJ databases">
        <title>Genomic Encyclopedia of Type Strains, Phase III (KMG-III): the genomes of soil and plant-associated and newly described type strains.</title>
        <authorList>
            <person name="Whitman W."/>
        </authorList>
    </citation>
    <scope>NUCLEOTIDE SEQUENCE [LARGE SCALE GENOMIC DNA]</scope>
    <source>
        <strain evidence="9 10">CECT 7022</strain>
    </source>
</reference>
<dbReference type="PANTHER" id="PTHR43744">
    <property type="entry name" value="ABC TRANSPORTER PERMEASE PROTEIN MG189-RELATED-RELATED"/>
    <property type="match status" value="1"/>
</dbReference>
<dbReference type="Pfam" id="PF00528">
    <property type="entry name" value="BPD_transp_1"/>
    <property type="match status" value="1"/>
</dbReference>
<dbReference type="AlphaFoldDB" id="A0A2V4WQ70"/>
<comment type="subcellular location">
    <subcellularLocation>
        <location evidence="1 7">Cell membrane</location>
        <topology evidence="1 7">Multi-pass membrane protein</topology>
    </subcellularLocation>
</comment>
<evidence type="ECO:0000256" key="6">
    <source>
        <dbReference type="ARBA" id="ARBA00023136"/>
    </source>
</evidence>
<comment type="caution">
    <text evidence="9">The sequence shown here is derived from an EMBL/GenBank/DDBJ whole genome shotgun (WGS) entry which is preliminary data.</text>
</comment>
<keyword evidence="5 7" id="KW-1133">Transmembrane helix</keyword>
<dbReference type="EMBL" id="QJSW01000004">
    <property type="protein sequence ID" value="PYE50173.1"/>
    <property type="molecule type" value="Genomic_DNA"/>
</dbReference>
<feature type="domain" description="ABC transmembrane type-1" evidence="8">
    <location>
        <begin position="78"/>
        <end position="276"/>
    </location>
</feature>
<evidence type="ECO:0000313" key="10">
    <source>
        <dbReference type="Proteomes" id="UP000247790"/>
    </source>
</evidence>